<accession>A0A329MR73</accession>
<dbReference type="PANTHER" id="PTHR34351">
    <property type="entry name" value="SLR1927 PROTEIN-RELATED"/>
    <property type="match status" value="1"/>
</dbReference>
<gene>
    <name evidence="3" type="ORF">DQG23_07195</name>
</gene>
<keyword evidence="4" id="KW-1185">Reference proteome</keyword>
<feature type="transmembrane region" description="Helical" evidence="1">
    <location>
        <begin position="12"/>
        <end position="34"/>
    </location>
</feature>
<dbReference type="InterPro" id="IPR002881">
    <property type="entry name" value="DUF58"/>
</dbReference>
<dbReference type="Proteomes" id="UP000250369">
    <property type="component" value="Unassembled WGS sequence"/>
</dbReference>
<keyword evidence="1" id="KW-0472">Membrane</keyword>
<dbReference type="EMBL" id="QMFB01000003">
    <property type="protein sequence ID" value="RAV21836.1"/>
    <property type="molecule type" value="Genomic_DNA"/>
</dbReference>
<comment type="caution">
    <text evidence="3">The sequence shown here is derived from an EMBL/GenBank/DDBJ whole genome shotgun (WGS) entry which is preliminary data.</text>
</comment>
<name>A0A329MR73_9BACL</name>
<organism evidence="3 4">
    <name type="scientific">Paenibacillus contaminans</name>
    <dbReference type="NCBI Taxonomy" id="450362"/>
    <lineage>
        <taxon>Bacteria</taxon>
        <taxon>Bacillati</taxon>
        <taxon>Bacillota</taxon>
        <taxon>Bacilli</taxon>
        <taxon>Bacillales</taxon>
        <taxon>Paenibacillaceae</taxon>
        <taxon>Paenibacillus</taxon>
    </lineage>
</organism>
<dbReference type="AlphaFoldDB" id="A0A329MR73"/>
<evidence type="ECO:0000256" key="1">
    <source>
        <dbReference type="SAM" id="Phobius"/>
    </source>
</evidence>
<proteinExistence type="predicted"/>
<dbReference type="Pfam" id="PF01882">
    <property type="entry name" value="DUF58"/>
    <property type="match status" value="1"/>
</dbReference>
<dbReference type="PANTHER" id="PTHR34351:SF2">
    <property type="entry name" value="DUF58 DOMAIN-CONTAINING PROTEIN"/>
    <property type="match status" value="1"/>
</dbReference>
<protein>
    <submittedName>
        <fullName evidence="3">DUF58 domain-containing protein</fullName>
    </submittedName>
</protein>
<evidence type="ECO:0000313" key="3">
    <source>
        <dbReference type="EMBL" id="RAV21836.1"/>
    </source>
</evidence>
<feature type="transmembrane region" description="Helical" evidence="1">
    <location>
        <begin position="40"/>
        <end position="57"/>
    </location>
</feature>
<evidence type="ECO:0000259" key="2">
    <source>
        <dbReference type="Pfam" id="PF01882"/>
    </source>
</evidence>
<dbReference type="RefSeq" id="WP_113030146.1">
    <property type="nucleotide sequence ID" value="NZ_QMFB01000003.1"/>
</dbReference>
<keyword evidence="1" id="KW-0812">Transmembrane</keyword>
<feature type="domain" description="DUF58" evidence="2">
    <location>
        <begin position="215"/>
        <end position="360"/>
    </location>
</feature>
<dbReference type="OrthoDB" id="140416at2"/>
<keyword evidence="1" id="KW-1133">Transmembrane helix</keyword>
<sequence length="414" mass="47227">MSEFTGWLERKAYGLSQRFWLIVACFAGSLLFLLFQGGKLASMLFAVVCVISIYLLLGRWSGVAKAQGTRMLSADGNQQEIEAGRSLTVKLNVHVPGFWPVPYVMIKDKLQRKGGREQSFETSLVLDWHRRGWVEYNTPPLRRGFYNFVKTECLTEDIFGIFEHKGQMQLPTNFRVLPQRVPIKEWKQLHQMLRGMHHHSQTTRAVRETTQINGVREYIYGDKLSRIHWNATAKTGTWKSKEFERESLPKTMIILDRRTKHYASPEQFERAVSVAASLIEYGMKRDLALGLLSVGTDSTYMEPRNSNAHLKSILNHLTDVEADSNYSLGRVLADRSRHFVPGTFMVIVSPAKGEELLHTLGWLEQRQLTACHMWISGDQPEGRDNWAKQLKALGYLGYAIPSLQELSNVLGGRG</sequence>
<evidence type="ECO:0000313" key="4">
    <source>
        <dbReference type="Proteomes" id="UP000250369"/>
    </source>
</evidence>
<reference evidence="3 4" key="1">
    <citation type="journal article" date="2009" name="Int. J. Syst. Evol. Microbiol.">
        <title>Paenibacillus contaminans sp. nov., isolated from a contaminated laboratory plate.</title>
        <authorList>
            <person name="Chou J.H."/>
            <person name="Lee J.H."/>
            <person name="Lin M.C."/>
            <person name="Chang P.S."/>
            <person name="Arun A.B."/>
            <person name="Young C.C."/>
            <person name="Chen W.M."/>
        </authorList>
    </citation>
    <scope>NUCLEOTIDE SEQUENCE [LARGE SCALE GENOMIC DNA]</scope>
    <source>
        <strain evidence="3 4">CKOBP-6</strain>
    </source>
</reference>